<dbReference type="GO" id="GO:0008897">
    <property type="term" value="F:holo-[acyl-carrier-protein] synthase activity"/>
    <property type="evidence" value="ECO:0007669"/>
    <property type="project" value="InterPro"/>
</dbReference>
<dbReference type="InterPro" id="IPR050559">
    <property type="entry name" value="P-Pant_transferase_sf"/>
</dbReference>
<name>A0AA87Q199_RHIRH</name>
<evidence type="ECO:0000256" key="2">
    <source>
        <dbReference type="ARBA" id="ARBA00022679"/>
    </source>
</evidence>
<feature type="domain" description="4'-phosphopantetheinyl transferase" evidence="3">
    <location>
        <begin position="112"/>
        <end position="184"/>
    </location>
</feature>
<proteinExistence type="inferred from homology"/>
<feature type="domain" description="4'-phosphopantetheinyl transferase N-terminal" evidence="4">
    <location>
        <begin position="23"/>
        <end position="99"/>
    </location>
</feature>
<evidence type="ECO:0000259" key="4">
    <source>
        <dbReference type="Pfam" id="PF22624"/>
    </source>
</evidence>
<dbReference type="Gene3D" id="3.90.470.20">
    <property type="entry name" value="4'-phosphopantetheinyl transferase domain"/>
    <property type="match status" value="2"/>
</dbReference>
<dbReference type="Proteomes" id="UP000026941">
    <property type="component" value="Unassembled WGS sequence"/>
</dbReference>
<sequence length="240" mass="26829">MMAKDEVVVWWMRTDDAERHLPQLEALLDDTERARAARFHFQRDRSSYIAAHALGRSLLSTYAGGDPTGWRFTTGDHGKPEVISPHSGPRLRLNLSHTHGLAAAILTLDHDVGIDVEWLDRKPAIDLAEHFFAPAECAHLAAVAPELVHEVFLTFWTLKEAYVKAIGKGLAQPLNSFALILDPLSIRFDDELAGDPAHWLLRRFQPTCDHLMALALYHPRPHNVTITTLAADSSLLLSTR</sequence>
<keyword evidence="2 5" id="KW-0808">Transferase</keyword>
<dbReference type="PANTHER" id="PTHR12215:SF10">
    <property type="entry name" value="L-AMINOADIPATE-SEMIALDEHYDE DEHYDROGENASE-PHOSPHOPANTETHEINYL TRANSFERASE"/>
    <property type="match status" value="1"/>
</dbReference>
<dbReference type="Pfam" id="PF01648">
    <property type="entry name" value="ACPS"/>
    <property type="match status" value="1"/>
</dbReference>
<dbReference type="GO" id="GO:0000287">
    <property type="term" value="F:magnesium ion binding"/>
    <property type="evidence" value="ECO:0007669"/>
    <property type="project" value="InterPro"/>
</dbReference>
<dbReference type="PANTHER" id="PTHR12215">
    <property type="entry name" value="PHOSPHOPANTETHEINE TRANSFERASE"/>
    <property type="match status" value="1"/>
</dbReference>
<dbReference type="RefSeq" id="WP_042472786.1">
    <property type="nucleotide sequence ID" value="NZ_BAYX01000006.1"/>
</dbReference>
<comment type="similarity">
    <text evidence="1">Belongs to the P-Pant transferase superfamily. Gsp/Sfp/HetI/AcpT family.</text>
</comment>
<dbReference type="SUPFAM" id="SSF56214">
    <property type="entry name" value="4'-phosphopantetheinyl transferase"/>
    <property type="match status" value="2"/>
</dbReference>
<comment type="caution">
    <text evidence="5">The sequence shown here is derived from an EMBL/GenBank/DDBJ whole genome shotgun (WGS) entry which is preliminary data.</text>
</comment>
<dbReference type="EMBL" id="BAYX01000006">
    <property type="protein sequence ID" value="GAJ93676.1"/>
    <property type="molecule type" value="Genomic_DNA"/>
</dbReference>
<dbReference type="GO" id="GO:0005829">
    <property type="term" value="C:cytosol"/>
    <property type="evidence" value="ECO:0007669"/>
    <property type="project" value="TreeGrafter"/>
</dbReference>
<accession>A0AA87Q199</accession>
<dbReference type="Pfam" id="PF22624">
    <property type="entry name" value="AASDHPPT_N"/>
    <property type="match status" value="1"/>
</dbReference>
<dbReference type="GO" id="GO:0019878">
    <property type="term" value="P:lysine biosynthetic process via aminoadipic acid"/>
    <property type="evidence" value="ECO:0007669"/>
    <property type="project" value="TreeGrafter"/>
</dbReference>
<dbReference type="InterPro" id="IPR055066">
    <property type="entry name" value="AASDHPPT_N"/>
</dbReference>
<evidence type="ECO:0000259" key="3">
    <source>
        <dbReference type="Pfam" id="PF01648"/>
    </source>
</evidence>
<protein>
    <submittedName>
        <fullName evidence="5">Phosphopantetheinyl transferase</fullName>
    </submittedName>
</protein>
<dbReference type="AlphaFoldDB" id="A0AA87Q199"/>
<dbReference type="InterPro" id="IPR008278">
    <property type="entry name" value="4-PPantetheinyl_Trfase_dom"/>
</dbReference>
<gene>
    <name evidence="5" type="ORF">RRH01S_06_02970</name>
</gene>
<evidence type="ECO:0000313" key="6">
    <source>
        <dbReference type="Proteomes" id="UP000026941"/>
    </source>
</evidence>
<organism evidence="5 6">
    <name type="scientific">Rhizobium rhizogenes NBRC 13257</name>
    <dbReference type="NCBI Taxonomy" id="1220581"/>
    <lineage>
        <taxon>Bacteria</taxon>
        <taxon>Pseudomonadati</taxon>
        <taxon>Pseudomonadota</taxon>
        <taxon>Alphaproteobacteria</taxon>
        <taxon>Hyphomicrobiales</taxon>
        <taxon>Rhizobiaceae</taxon>
        <taxon>Rhizobium/Agrobacterium group</taxon>
        <taxon>Rhizobium</taxon>
    </lineage>
</organism>
<evidence type="ECO:0000256" key="1">
    <source>
        <dbReference type="ARBA" id="ARBA00010990"/>
    </source>
</evidence>
<dbReference type="InterPro" id="IPR037143">
    <property type="entry name" value="4-PPantetheinyl_Trfase_dom_sf"/>
</dbReference>
<evidence type="ECO:0000313" key="5">
    <source>
        <dbReference type="EMBL" id="GAJ93676.1"/>
    </source>
</evidence>
<reference evidence="5 6" key="1">
    <citation type="submission" date="2014-05" db="EMBL/GenBank/DDBJ databases">
        <title>Whole genome shotgun sequence of Rhizobium rhizogenes NBRC 13257.</title>
        <authorList>
            <person name="Katano-Makiyama Y."/>
            <person name="Hosoyama A."/>
            <person name="Hashimoto M."/>
            <person name="Hosoyama Y."/>
            <person name="Noguchi M."/>
            <person name="Tsuchikane K."/>
            <person name="Kimura A."/>
            <person name="Ohji S."/>
            <person name="Ichikawa N."/>
            <person name="Yamazoe A."/>
            <person name="Fujita N."/>
        </authorList>
    </citation>
    <scope>NUCLEOTIDE SEQUENCE [LARGE SCALE GENOMIC DNA]</scope>
    <source>
        <strain evidence="5 6">NBRC 13257</strain>
    </source>
</reference>